<reference evidence="1 2" key="2">
    <citation type="submission" date="2019-09" db="EMBL/GenBank/DDBJ databases">
        <authorList>
            <person name="Jin C."/>
        </authorList>
    </citation>
    <scope>NUCLEOTIDE SEQUENCE [LARGE SCALE GENOMIC DNA]</scope>
    <source>
        <strain evidence="1 2">BN130099</strain>
    </source>
</reference>
<dbReference type="AlphaFoldDB" id="A0A5B1LLF5"/>
<evidence type="ECO:0000313" key="1">
    <source>
        <dbReference type="EMBL" id="KAA1421595.1"/>
    </source>
</evidence>
<gene>
    <name evidence="1" type="ORF">F0U44_04760</name>
</gene>
<dbReference type="RefSeq" id="WP_149727055.1">
    <property type="nucleotide sequence ID" value="NZ_VUJV01000001.1"/>
</dbReference>
<organism evidence="1 2">
    <name type="scientific">Nocardioides humilatus</name>
    <dbReference type="NCBI Taxonomy" id="2607660"/>
    <lineage>
        <taxon>Bacteria</taxon>
        <taxon>Bacillati</taxon>
        <taxon>Actinomycetota</taxon>
        <taxon>Actinomycetes</taxon>
        <taxon>Propionibacteriales</taxon>
        <taxon>Nocardioidaceae</taxon>
        <taxon>Nocardioides</taxon>
    </lineage>
</organism>
<reference evidence="1 2" key="1">
    <citation type="submission" date="2019-09" db="EMBL/GenBank/DDBJ databases">
        <title>Nocardioides panacisoli sp. nov., isolated from the soil of a ginseng field.</title>
        <authorList>
            <person name="Cho C."/>
        </authorList>
    </citation>
    <scope>NUCLEOTIDE SEQUENCE [LARGE SCALE GENOMIC DNA]</scope>
    <source>
        <strain evidence="1 2">BN130099</strain>
    </source>
</reference>
<sequence>MSESADTLAQEYGGPLPPGLAALTTEQRQLLADAIAAARVRQAEALEAATENGLGFVPKLLRPAIKKVLFR</sequence>
<comment type="caution">
    <text evidence="1">The sequence shown here is derived from an EMBL/GenBank/DDBJ whole genome shotgun (WGS) entry which is preliminary data.</text>
</comment>
<dbReference type="Proteomes" id="UP000325003">
    <property type="component" value="Unassembled WGS sequence"/>
</dbReference>
<dbReference type="EMBL" id="VUJV01000001">
    <property type="protein sequence ID" value="KAA1421595.1"/>
    <property type="molecule type" value="Genomic_DNA"/>
</dbReference>
<proteinExistence type="predicted"/>
<protein>
    <submittedName>
        <fullName evidence="1">Uncharacterized protein</fullName>
    </submittedName>
</protein>
<accession>A0A5B1LLF5</accession>
<evidence type="ECO:0000313" key="2">
    <source>
        <dbReference type="Proteomes" id="UP000325003"/>
    </source>
</evidence>
<keyword evidence="2" id="KW-1185">Reference proteome</keyword>
<name>A0A5B1LLF5_9ACTN</name>